<evidence type="ECO:0000256" key="1">
    <source>
        <dbReference type="SAM" id="MobiDB-lite"/>
    </source>
</evidence>
<protein>
    <submittedName>
        <fullName evidence="2">Uncharacterized protein</fullName>
    </submittedName>
</protein>
<feature type="region of interest" description="Disordered" evidence="1">
    <location>
        <begin position="1"/>
        <end position="40"/>
    </location>
</feature>
<gene>
    <name evidence="2" type="ORF">TNCT_159441</name>
</gene>
<evidence type="ECO:0000313" key="2">
    <source>
        <dbReference type="EMBL" id="GFQ70643.1"/>
    </source>
</evidence>
<accession>A0A8X6F4B6</accession>
<comment type="caution">
    <text evidence="2">The sequence shown here is derived from an EMBL/GenBank/DDBJ whole genome shotgun (WGS) entry which is preliminary data.</text>
</comment>
<name>A0A8X6F4B6_TRICU</name>
<organism evidence="2 3">
    <name type="scientific">Trichonephila clavata</name>
    <name type="common">Joro spider</name>
    <name type="synonym">Nephila clavata</name>
    <dbReference type="NCBI Taxonomy" id="2740835"/>
    <lineage>
        <taxon>Eukaryota</taxon>
        <taxon>Metazoa</taxon>
        <taxon>Ecdysozoa</taxon>
        <taxon>Arthropoda</taxon>
        <taxon>Chelicerata</taxon>
        <taxon>Arachnida</taxon>
        <taxon>Araneae</taxon>
        <taxon>Araneomorphae</taxon>
        <taxon>Entelegynae</taxon>
        <taxon>Araneoidea</taxon>
        <taxon>Nephilidae</taxon>
        <taxon>Trichonephila</taxon>
    </lineage>
</organism>
<dbReference type="AlphaFoldDB" id="A0A8X6F4B6"/>
<dbReference type="EMBL" id="BMAO01020898">
    <property type="protein sequence ID" value="GFQ70643.1"/>
    <property type="molecule type" value="Genomic_DNA"/>
</dbReference>
<reference evidence="2" key="1">
    <citation type="submission" date="2020-07" db="EMBL/GenBank/DDBJ databases">
        <title>Multicomponent nature underlies the extraordinary mechanical properties of spider dragline silk.</title>
        <authorList>
            <person name="Kono N."/>
            <person name="Nakamura H."/>
            <person name="Mori M."/>
            <person name="Yoshida Y."/>
            <person name="Ohtoshi R."/>
            <person name="Malay A.D."/>
            <person name="Moran D.A.P."/>
            <person name="Tomita M."/>
            <person name="Numata K."/>
            <person name="Arakawa K."/>
        </authorList>
    </citation>
    <scope>NUCLEOTIDE SEQUENCE</scope>
</reference>
<sequence length="148" mass="16623">MPFQETEPKASKNGKKKTKRKKRKRKSEGGSLKKGGSLDYRSRVPEWSTSLDTLAGTVESMTNTVSSSLLAKNEEKERKESKVKRGYPFLSDEEESLDSLLAKERDYESLAERSKSEKQLETYRAIIVTGGFNAKNTDDRDSGVYASS</sequence>
<proteinExistence type="predicted"/>
<keyword evidence="3" id="KW-1185">Reference proteome</keyword>
<evidence type="ECO:0000313" key="3">
    <source>
        <dbReference type="Proteomes" id="UP000887116"/>
    </source>
</evidence>
<dbReference type="Proteomes" id="UP000887116">
    <property type="component" value="Unassembled WGS sequence"/>
</dbReference>
<feature type="compositionally biased region" description="Basic and acidic residues" evidence="1">
    <location>
        <begin position="1"/>
        <end position="10"/>
    </location>
</feature>
<feature type="region of interest" description="Disordered" evidence="1">
    <location>
        <begin position="63"/>
        <end position="84"/>
    </location>
</feature>
<dbReference type="OrthoDB" id="10652728at2759"/>
<feature type="compositionally biased region" description="Basic residues" evidence="1">
    <location>
        <begin position="12"/>
        <end position="26"/>
    </location>
</feature>